<dbReference type="InterPro" id="IPR010662">
    <property type="entry name" value="RBBP9/YdeN"/>
</dbReference>
<keyword evidence="2" id="KW-1185">Reference proteome</keyword>
<dbReference type="Pfam" id="PF06821">
    <property type="entry name" value="Ser_hydrolase"/>
    <property type="match status" value="1"/>
</dbReference>
<dbReference type="Gene3D" id="3.40.50.1820">
    <property type="entry name" value="alpha/beta hydrolase"/>
    <property type="match status" value="1"/>
</dbReference>
<protein>
    <recommendedName>
        <fullName evidence="3">Alpha/beta hydrolase family protein</fullName>
    </recommendedName>
</protein>
<dbReference type="Proteomes" id="UP000190857">
    <property type="component" value="Unassembled WGS sequence"/>
</dbReference>
<gene>
    <name evidence="1" type="ORF">SAMN06309945_2584</name>
</gene>
<dbReference type="OrthoDB" id="9804993at2"/>
<evidence type="ECO:0000313" key="1">
    <source>
        <dbReference type="EMBL" id="SKC68075.1"/>
    </source>
</evidence>
<evidence type="ECO:0008006" key="3">
    <source>
        <dbReference type="Google" id="ProtNLM"/>
    </source>
</evidence>
<dbReference type="STRING" id="123320.SAMN06309945_2584"/>
<proteinExistence type="predicted"/>
<dbReference type="SUPFAM" id="SSF53474">
    <property type="entry name" value="alpha/beta-Hydrolases"/>
    <property type="match status" value="1"/>
</dbReference>
<dbReference type="EMBL" id="FUZP01000003">
    <property type="protein sequence ID" value="SKC68075.1"/>
    <property type="molecule type" value="Genomic_DNA"/>
</dbReference>
<accession>A0A1T5KX87</accession>
<dbReference type="InterPro" id="IPR029058">
    <property type="entry name" value="AB_hydrolase_fold"/>
</dbReference>
<evidence type="ECO:0000313" key="2">
    <source>
        <dbReference type="Proteomes" id="UP000190857"/>
    </source>
</evidence>
<sequence>MASRDASESRAFLVLHGYDNFRPVEHWQHHLAAELGERGERVVYPQLPEAEAPQVDVWADAVAQALAEASDDGRRRVIVVCHSLACIVWLAARPAEDAVERVLLVAPPEQEVLAGIDALTAFVALPLVAPTTPALLVGSDNDPYSPNGVAASFADPLGLPVTVIPHGGHLEPSAGYGRWPSVLDWCLDGSTTIVPAAG</sequence>
<organism evidence="1 2">
    <name type="scientific">Okibacterium fritillariae</name>
    <dbReference type="NCBI Taxonomy" id="123320"/>
    <lineage>
        <taxon>Bacteria</taxon>
        <taxon>Bacillati</taxon>
        <taxon>Actinomycetota</taxon>
        <taxon>Actinomycetes</taxon>
        <taxon>Micrococcales</taxon>
        <taxon>Microbacteriaceae</taxon>
        <taxon>Okibacterium</taxon>
    </lineage>
</organism>
<dbReference type="AlphaFoldDB" id="A0A1T5KX87"/>
<dbReference type="GO" id="GO:0016787">
    <property type="term" value="F:hydrolase activity"/>
    <property type="evidence" value="ECO:0007669"/>
    <property type="project" value="InterPro"/>
</dbReference>
<name>A0A1T5KX87_9MICO</name>
<dbReference type="RefSeq" id="WP_079728614.1">
    <property type="nucleotide sequence ID" value="NZ_FUZP01000003.1"/>
</dbReference>
<reference evidence="1 2" key="1">
    <citation type="submission" date="2017-02" db="EMBL/GenBank/DDBJ databases">
        <authorList>
            <person name="Peterson S.W."/>
        </authorList>
    </citation>
    <scope>NUCLEOTIDE SEQUENCE [LARGE SCALE GENOMIC DNA]</scope>
    <source>
        <strain evidence="1 2">VKM Ac-2059</strain>
    </source>
</reference>